<dbReference type="EMBL" id="MU806512">
    <property type="protein sequence ID" value="KAJ3834581.1"/>
    <property type="molecule type" value="Genomic_DNA"/>
</dbReference>
<feature type="compositionally biased region" description="Low complexity" evidence="4">
    <location>
        <begin position="486"/>
        <end position="495"/>
    </location>
</feature>
<feature type="region of interest" description="Disordered" evidence="4">
    <location>
        <begin position="637"/>
        <end position="852"/>
    </location>
</feature>
<accession>A0AA38P1N0</accession>
<name>A0AA38P1N0_9AGAR</name>
<evidence type="ECO:0000313" key="5">
    <source>
        <dbReference type="EMBL" id="KAJ3834581.1"/>
    </source>
</evidence>
<feature type="compositionally biased region" description="Basic and acidic residues" evidence="4">
    <location>
        <begin position="344"/>
        <end position="358"/>
    </location>
</feature>
<reference evidence="5" key="1">
    <citation type="submission" date="2022-08" db="EMBL/GenBank/DDBJ databases">
        <authorList>
            <consortium name="DOE Joint Genome Institute"/>
            <person name="Min B."/>
            <person name="Riley R."/>
            <person name="Sierra-Patev S."/>
            <person name="Naranjo-Ortiz M."/>
            <person name="Looney B."/>
            <person name="Konkel Z."/>
            <person name="Slot J.C."/>
            <person name="Sakamoto Y."/>
            <person name="Steenwyk J.L."/>
            <person name="Rokas A."/>
            <person name="Carro J."/>
            <person name="Camarero S."/>
            <person name="Ferreira P."/>
            <person name="Molpeceres G."/>
            <person name="Ruiz-Duenas F.J."/>
            <person name="Serrano A."/>
            <person name="Henrissat B."/>
            <person name="Drula E."/>
            <person name="Hughes K.W."/>
            <person name="Mata J.L."/>
            <person name="Ishikawa N.K."/>
            <person name="Vargas-Isla R."/>
            <person name="Ushijima S."/>
            <person name="Smith C.A."/>
            <person name="Ahrendt S."/>
            <person name="Andreopoulos W."/>
            <person name="He G."/>
            <person name="Labutti K."/>
            <person name="Lipzen A."/>
            <person name="Ng V."/>
            <person name="Sandor L."/>
            <person name="Barry K."/>
            <person name="Martinez A.T."/>
            <person name="Xiao Y."/>
            <person name="Gibbons J.G."/>
            <person name="Terashima K."/>
            <person name="Hibbett D.S."/>
            <person name="Grigoriev I.V."/>
        </authorList>
    </citation>
    <scope>NUCLEOTIDE SEQUENCE</scope>
    <source>
        <strain evidence="5">TFB9207</strain>
    </source>
</reference>
<comment type="caution">
    <text evidence="5">The sequence shown here is derived from an EMBL/GenBank/DDBJ whole genome shotgun (WGS) entry which is preliminary data.</text>
</comment>
<feature type="coiled-coil region" evidence="3">
    <location>
        <begin position="117"/>
        <end position="183"/>
    </location>
</feature>
<dbReference type="AlphaFoldDB" id="A0AA38P1N0"/>
<proteinExistence type="inferred from homology"/>
<feature type="compositionally biased region" description="Basic and acidic residues" evidence="4">
    <location>
        <begin position="371"/>
        <end position="388"/>
    </location>
</feature>
<feature type="region of interest" description="Disordered" evidence="4">
    <location>
        <begin position="465"/>
        <end position="506"/>
    </location>
</feature>
<evidence type="ECO:0000256" key="2">
    <source>
        <dbReference type="ARBA" id="ARBA00023054"/>
    </source>
</evidence>
<evidence type="ECO:0000256" key="4">
    <source>
        <dbReference type="SAM" id="MobiDB-lite"/>
    </source>
</evidence>
<feature type="region of interest" description="Disordered" evidence="4">
    <location>
        <begin position="1"/>
        <end position="28"/>
    </location>
</feature>
<sequence>MATPVATKTVHWNSEGSETSGFGSPSSQISDDSFVSTSSLQYVNSQLIAHGFASTPGLCLSGIPKEDMDKTVKCFLDLLAQRMKDMSRTEQLTTELRTLRYDHERMTSMHKTASESAANLEREVNLQKSRLASTTKTLRAAEAAHKLSNAELQRTRSALQTIRATHQAELKKKEKEIERTMDRWTKISDAQAKLSSTASGLRFGPSINAAVDPAVPVFGKGKSYLEVALEEAEKAREQLGKDNLGLRKMLLKAVNEVQNIAFQMQQNSSQPACGVEVPTFMTLPELFPLSPPDFTSATLSSSLARLREVLDILSSSTNSTTPSPSISPAPPQSETEQLDQAIKPSKDDSRHSRVRETMSGEPEIVAASSQNKERKTLPVRRNSKDERLTETDTTIQIGKDIVRVEKDERTRPRITHESAHVGTYTEHLPSENDIETNTIAKLAATSTHKPRSSPRKTQYYAKTFQVNVGKAHRRTTRVGHSRRRSSSSSFSLSPSKTRKDAEPSFETEFIPRLLPSISVKAPPLNLPTSSSTESLLPTAFVLPPPSPSASLPPPKPSLLLSAAPTILLPTPSLHTSNEPSEDPRTHAAPSPESDAAPGPSTPLAEARRAFPFPVAKPLANHMIHAYSPVRPSPLSRILMLGNSPDSPSNNASETDSESRGLEALIEEDELIAAELFPPVSRSRASSDDEGGLTLAQQLGISDSPPEPPVLKMPKSPQEQEVPSNATRKPRSSKSTTNRARLPSSGSTVGVPKSRASVDKGVGTKTKARSTGPPPVVKTASKIEHVNLTITEDNEKENSGHSSAVANPDSRVADREIKSTNTRAPNFGRGISAPRRVPVGSADAPPVGRRRKI</sequence>
<dbReference type="PANTHER" id="PTHR47057:SF1">
    <property type="entry name" value="AFADIN_ALPHA-ACTININ-BINDING PROTEIN"/>
    <property type="match status" value="1"/>
</dbReference>
<keyword evidence="2 3" id="KW-0175">Coiled coil</keyword>
<feature type="compositionally biased region" description="Low complexity" evidence="4">
    <location>
        <begin position="315"/>
        <end position="324"/>
    </location>
</feature>
<gene>
    <name evidence="5" type="ORF">F5878DRAFT_350591</name>
</gene>
<protein>
    <submittedName>
        <fullName evidence="5">Afadin and alpha-actinin-binding-domain-containing protein</fullName>
    </submittedName>
</protein>
<evidence type="ECO:0000256" key="1">
    <source>
        <dbReference type="ARBA" id="ARBA00009291"/>
    </source>
</evidence>
<dbReference type="PANTHER" id="PTHR47057">
    <property type="entry name" value="AFADIN/ALPHA-ACTININ-BINDING"/>
    <property type="match status" value="1"/>
</dbReference>
<comment type="similarity">
    <text evidence="1">Belongs to the ADIP family.</text>
</comment>
<feature type="compositionally biased region" description="Basic residues" evidence="4">
    <location>
        <begin position="470"/>
        <end position="485"/>
    </location>
</feature>
<organism evidence="5 6">
    <name type="scientific">Lentinula raphanica</name>
    <dbReference type="NCBI Taxonomy" id="153919"/>
    <lineage>
        <taxon>Eukaryota</taxon>
        <taxon>Fungi</taxon>
        <taxon>Dikarya</taxon>
        <taxon>Basidiomycota</taxon>
        <taxon>Agaricomycotina</taxon>
        <taxon>Agaricomycetes</taxon>
        <taxon>Agaricomycetidae</taxon>
        <taxon>Agaricales</taxon>
        <taxon>Marasmiineae</taxon>
        <taxon>Omphalotaceae</taxon>
        <taxon>Lentinula</taxon>
    </lineage>
</organism>
<evidence type="ECO:0000313" key="6">
    <source>
        <dbReference type="Proteomes" id="UP001163846"/>
    </source>
</evidence>
<dbReference type="InterPro" id="IPR021622">
    <property type="entry name" value="Afadin/alpha-actinin-bd"/>
</dbReference>
<feature type="region of interest" description="Disordered" evidence="4">
    <location>
        <begin position="569"/>
        <end position="604"/>
    </location>
</feature>
<feature type="compositionally biased region" description="Polar residues" evidence="4">
    <location>
        <begin position="716"/>
        <end position="747"/>
    </location>
</feature>
<keyword evidence="6" id="KW-1185">Reference proteome</keyword>
<feature type="compositionally biased region" description="Polar residues" evidence="4">
    <location>
        <begin position="10"/>
        <end position="28"/>
    </location>
</feature>
<dbReference type="Proteomes" id="UP001163846">
    <property type="component" value="Unassembled WGS sequence"/>
</dbReference>
<dbReference type="Pfam" id="PF11559">
    <property type="entry name" value="ADIP"/>
    <property type="match status" value="1"/>
</dbReference>
<evidence type="ECO:0000256" key="3">
    <source>
        <dbReference type="SAM" id="Coils"/>
    </source>
</evidence>
<feature type="compositionally biased region" description="Polar residues" evidence="4">
    <location>
        <begin position="643"/>
        <end position="653"/>
    </location>
</feature>
<feature type="region of interest" description="Disordered" evidence="4">
    <location>
        <begin position="315"/>
        <end position="388"/>
    </location>
</feature>